<reference evidence="2 3" key="2">
    <citation type="journal article" date="2012" name="Stand. Genomic Sci.">
        <title>Complete Genome Sequence of Clostridium clariflavum DSM 19732.</title>
        <authorList>
            <person name="Izquierdo J.A."/>
            <person name="Goodwin L."/>
            <person name="Davenport K.W."/>
            <person name="Teshima H."/>
            <person name="Bruce D."/>
            <person name="Detter C."/>
            <person name="Tapia R."/>
            <person name="Han S."/>
            <person name="Land M."/>
            <person name="Hauser L."/>
            <person name="Jeffries C.D."/>
            <person name="Han J."/>
            <person name="Pitluck S."/>
            <person name="Nolan M."/>
            <person name="Chen A."/>
            <person name="Huntemann M."/>
            <person name="Mavromatis K."/>
            <person name="Mikhailova N."/>
            <person name="Liolios K."/>
            <person name="Woyke T."/>
            <person name="Lynd L.R."/>
        </authorList>
    </citation>
    <scope>NUCLEOTIDE SEQUENCE [LARGE SCALE GENOMIC DNA]</scope>
    <source>
        <strain evidence="3">DSM 19732 / NBRC 101661 / EBR45</strain>
    </source>
</reference>
<proteinExistence type="predicted"/>
<dbReference type="GO" id="GO:0006508">
    <property type="term" value="P:proteolysis"/>
    <property type="evidence" value="ECO:0007669"/>
    <property type="project" value="UniProtKB-KW"/>
</dbReference>
<dbReference type="EMBL" id="CP003065">
    <property type="protein sequence ID" value="AEV69139.1"/>
    <property type="molecule type" value="Genomic_DNA"/>
</dbReference>
<feature type="transmembrane region" description="Helical" evidence="1">
    <location>
        <begin position="6"/>
        <end position="25"/>
    </location>
</feature>
<dbReference type="PANTHER" id="PTHR36434:SF1">
    <property type="entry name" value="MEMBRANE PROTEASE YUGP-RELATED"/>
    <property type="match status" value="1"/>
</dbReference>
<protein>
    <submittedName>
        <fullName evidence="2">Putative Zn-dependent protease</fullName>
    </submittedName>
</protein>
<accession>G8M0Q8</accession>
<evidence type="ECO:0000313" key="2">
    <source>
        <dbReference type="EMBL" id="AEV69139.1"/>
    </source>
</evidence>
<dbReference type="Proteomes" id="UP000005435">
    <property type="component" value="Chromosome"/>
</dbReference>
<keyword evidence="1" id="KW-0472">Membrane</keyword>
<sequence length="232" mass="25416" precursor="true">MGYYYGIDVYYLILVLPAFIFSLYAQFKVKGTFSKYSRVGNSRSMTGADIARMILDRNGLYDVKVEAYPGDLTDHYDPRTRVVRLSRSVYNSTSVSAVGVAAHETGHAIQHKEGYGPLGLRSSLVPIANIGSSIGPTMAIIGLIFGMPFLIKLGIILFGAAVLFYIVTLPVEFNASSRAIRTLEDTGMFNYNEIDHAKKVLRAAAMTYVASAAVAVANLLRLVLITSNRRDD</sequence>
<keyword evidence="3" id="KW-1185">Reference proteome</keyword>
<dbReference type="GO" id="GO:0008233">
    <property type="term" value="F:peptidase activity"/>
    <property type="evidence" value="ECO:0007669"/>
    <property type="project" value="UniProtKB-KW"/>
</dbReference>
<dbReference type="PANTHER" id="PTHR36434">
    <property type="entry name" value="MEMBRANE PROTEASE YUGP-RELATED"/>
    <property type="match status" value="1"/>
</dbReference>
<dbReference type="AlphaFoldDB" id="G8M0Q8"/>
<dbReference type="OrthoDB" id="9784298at2"/>
<feature type="transmembrane region" description="Helical" evidence="1">
    <location>
        <begin position="140"/>
        <end position="167"/>
    </location>
</feature>
<name>G8M0Q8_ACECE</name>
<dbReference type="InterPro" id="IPR007395">
    <property type="entry name" value="Zn_peptidase_2"/>
</dbReference>
<feature type="transmembrane region" description="Helical" evidence="1">
    <location>
        <begin position="205"/>
        <end position="224"/>
    </location>
</feature>
<dbReference type="STRING" id="720554.Clocl_2570"/>
<evidence type="ECO:0000256" key="1">
    <source>
        <dbReference type="SAM" id="Phobius"/>
    </source>
</evidence>
<dbReference type="eggNOG" id="COG2738">
    <property type="taxonomic scope" value="Bacteria"/>
</dbReference>
<reference evidence="3" key="1">
    <citation type="submission" date="2011-12" db="EMBL/GenBank/DDBJ databases">
        <title>Complete sequence of Clostridium clariflavum DSM 19732.</title>
        <authorList>
            <consortium name="US DOE Joint Genome Institute"/>
            <person name="Lucas S."/>
            <person name="Han J."/>
            <person name="Lapidus A."/>
            <person name="Cheng J.-F."/>
            <person name="Goodwin L."/>
            <person name="Pitluck S."/>
            <person name="Peters L."/>
            <person name="Teshima H."/>
            <person name="Detter J.C."/>
            <person name="Han C."/>
            <person name="Tapia R."/>
            <person name="Land M."/>
            <person name="Hauser L."/>
            <person name="Kyrpides N."/>
            <person name="Ivanova N."/>
            <person name="Pagani I."/>
            <person name="Kitzmiller T."/>
            <person name="Lynd L."/>
            <person name="Izquierdo J."/>
            <person name="Woyke T."/>
        </authorList>
    </citation>
    <scope>NUCLEOTIDE SEQUENCE [LARGE SCALE GENOMIC DNA]</scope>
    <source>
        <strain evidence="3">DSM 19732 / NBRC 101661 / EBR45</strain>
    </source>
</reference>
<keyword evidence="1" id="KW-1133">Transmembrane helix</keyword>
<keyword evidence="2" id="KW-0378">Hydrolase</keyword>
<dbReference type="Pfam" id="PF04298">
    <property type="entry name" value="Zn_peptidase_2"/>
    <property type="match status" value="1"/>
</dbReference>
<evidence type="ECO:0000313" key="3">
    <source>
        <dbReference type="Proteomes" id="UP000005435"/>
    </source>
</evidence>
<dbReference type="KEGG" id="ccl:Clocl_2570"/>
<organism evidence="2 3">
    <name type="scientific">Acetivibrio clariflavus (strain DSM 19732 / NBRC 101661 / EBR45)</name>
    <name type="common">Clostridium clariflavum</name>
    <dbReference type="NCBI Taxonomy" id="720554"/>
    <lineage>
        <taxon>Bacteria</taxon>
        <taxon>Bacillati</taxon>
        <taxon>Bacillota</taxon>
        <taxon>Clostridia</taxon>
        <taxon>Eubacteriales</taxon>
        <taxon>Oscillospiraceae</taxon>
        <taxon>Acetivibrio</taxon>
    </lineage>
</organism>
<dbReference type="RefSeq" id="WP_014255704.1">
    <property type="nucleotide sequence ID" value="NC_016627.1"/>
</dbReference>
<keyword evidence="2" id="KW-0645">Protease</keyword>
<gene>
    <name evidence="2" type="ordered locus">Clocl_2570</name>
</gene>
<dbReference type="HOGENOM" id="CLU_084406_0_0_9"/>
<keyword evidence="1" id="KW-0812">Transmembrane</keyword>